<evidence type="ECO:0000313" key="2">
    <source>
        <dbReference type="Proteomes" id="UP001206925"/>
    </source>
</evidence>
<gene>
    <name evidence="1" type="ORF">M8C21_033233</name>
</gene>
<proteinExistence type="predicted"/>
<dbReference type="EMBL" id="JAMZMK010009297">
    <property type="protein sequence ID" value="KAI7736362.1"/>
    <property type="molecule type" value="Genomic_DNA"/>
</dbReference>
<organism evidence="1 2">
    <name type="scientific">Ambrosia artemisiifolia</name>
    <name type="common">Common ragweed</name>
    <dbReference type="NCBI Taxonomy" id="4212"/>
    <lineage>
        <taxon>Eukaryota</taxon>
        <taxon>Viridiplantae</taxon>
        <taxon>Streptophyta</taxon>
        <taxon>Embryophyta</taxon>
        <taxon>Tracheophyta</taxon>
        <taxon>Spermatophyta</taxon>
        <taxon>Magnoliopsida</taxon>
        <taxon>eudicotyledons</taxon>
        <taxon>Gunneridae</taxon>
        <taxon>Pentapetalae</taxon>
        <taxon>asterids</taxon>
        <taxon>campanulids</taxon>
        <taxon>Asterales</taxon>
        <taxon>Asteraceae</taxon>
        <taxon>Asteroideae</taxon>
        <taxon>Heliantheae alliance</taxon>
        <taxon>Heliantheae</taxon>
        <taxon>Ambrosia</taxon>
    </lineage>
</organism>
<protein>
    <submittedName>
        <fullName evidence="1">Uncharacterized protein</fullName>
    </submittedName>
</protein>
<comment type="caution">
    <text evidence="1">The sequence shown here is derived from an EMBL/GenBank/DDBJ whole genome shotgun (WGS) entry which is preliminary data.</text>
</comment>
<keyword evidence="2" id="KW-1185">Reference proteome</keyword>
<dbReference type="Proteomes" id="UP001206925">
    <property type="component" value="Unassembled WGS sequence"/>
</dbReference>
<reference evidence="1" key="1">
    <citation type="submission" date="2022-06" db="EMBL/GenBank/DDBJ databases">
        <title>Uncovering the hologenomic basis of an extraordinary plant invasion.</title>
        <authorList>
            <person name="Bieker V.C."/>
            <person name="Martin M.D."/>
            <person name="Gilbert T."/>
            <person name="Hodgins K."/>
            <person name="Battlay P."/>
            <person name="Petersen B."/>
            <person name="Wilson J."/>
        </authorList>
    </citation>
    <scope>NUCLEOTIDE SEQUENCE</scope>
    <source>
        <strain evidence="1">AA19_3_7</strain>
        <tissue evidence="1">Leaf</tissue>
    </source>
</reference>
<sequence>MDLHYCRSWFKE</sequence>
<evidence type="ECO:0000313" key="1">
    <source>
        <dbReference type="EMBL" id="KAI7736362.1"/>
    </source>
</evidence>
<name>A0AAD5GBW5_AMBAR</name>
<accession>A0AAD5GBW5</accession>